<protein>
    <submittedName>
        <fullName evidence="1">Uncharacterized protein</fullName>
    </submittedName>
</protein>
<dbReference type="AlphaFoldDB" id="A0AAX1MG60"/>
<name>A0AAX1MG60_ACIJU</name>
<reference evidence="1" key="1">
    <citation type="submission" date="2020-07" db="EMBL/GenBank/DDBJ databases">
        <title>Acinetobacter junii strain YR7 chromosome and plasmid pNDM-YR7.</title>
        <authorList>
            <person name="Tang B."/>
        </authorList>
    </citation>
    <scope>NUCLEOTIDE SEQUENCE</scope>
    <source>
        <strain evidence="1">YR7</strain>
    </source>
</reference>
<gene>
    <name evidence="1" type="ORF">H2677_09090</name>
</gene>
<dbReference type="RefSeq" id="WP_019384235.1">
    <property type="nucleotide sequence ID" value="NZ_CP059558.1"/>
</dbReference>
<evidence type="ECO:0000313" key="1">
    <source>
        <dbReference type="EMBL" id="QUY35437.1"/>
    </source>
</evidence>
<dbReference type="GeneID" id="70092668"/>
<dbReference type="EMBL" id="CP059558">
    <property type="protein sequence ID" value="QUY35437.1"/>
    <property type="molecule type" value="Genomic_DNA"/>
</dbReference>
<organism evidence="1 2">
    <name type="scientific">Acinetobacter junii</name>
    <dbReference type="NCBI Taxonomy" id="40215"/>
    <lineage>
        <taxon>Bacteria</taxon>
        <taxon>Pseudomonadati</taxon>
        <taxon>Pseudomonadota</taxon>
        <taxon>Gammaproteobacteria</taxon>
        <taxon>Moraxellales</taxon>
        <taxon>Moraxellaceae</taxon>
        <taxon>Acinetobacter</taxon>
    </lineage>
</organism>
<accession>A0AAX1MG60</accession>
<dbReference type="Proteomes" id="UP000679388">
    <property type="component" value="Chromosome"/>
</dbReference>
<sequence length="54" mass="5983">MSEDNSDLITLEIDLTTMQLAKNAASALGYESVEKYLIMLIKEHSPQILNKGSN</sequence>
<proteinExistence type="predicted"/>
<evidence type="ECO:0000313" key="2">
    <source>
        <dbReference type="Proteomes" id="UP000679388"/>
    </source>
</evidence>